<dbReference type="InterPro" id="IPR017452">
    <property type="entry name" value="GPCR_Rhodpsn_7TM"/>
</dbReference>
<name>A0A1U8DYT2_ALLSI</name>
<dbReference type="CDD" id="cd15221">
    <property type="entry name" value="7tmA_OR52B-like"/>
    <property type="match status" value="1"/>
</dbReference>
<sequence>MVHQIQPDYGSEEQQEDTDVGDAGVQVLEMLLVGRDAEDSLQDEDSHLAFGGILQAIGGCYVGSQLQPGHPLRLPGDRDPRAGLTGTPGLEAAHVWLSIPFCSMFLVVLVSNTAVIQVVVREQSLHEPMYVFLAMLAINDIILCLIIVPKMLAIFWCDAEEIPFEGCLTQMFFVHALYLSESAILLGMAFNRYIAICEPLRYTSILTTSVIGKMGVGLVARRVCVVTPGVFLLKRLPYCKTNVIHHTYCENMGIAKLACADIIINSVYGLMAAFLTTGLDAIFIVVSYMLILRAVLRLPSRDARLKAFGTCGAHIFIFSVFYTLAFFSFFTHRFGPNVPHHVHIILANLYLLVPPTLNLIVYGVKTKEIRVRVLGLLCQKQSIPK</sequence>
<dbReference type="Proteomes" id="UP000189705">
    <property type="component" value="Unplaced"/>
</dbReference>
<comment type="similarity">
    <text evidence="9">Belongs to the G-protein coupled receptor 1 family.</text>
</comment>
<feature type="transmembrane region" description="Helical" evidence="10">
    <location>
        <begin position="95"/>
        <end position="120"/>
    </location>
</feature>
<dbReference type="PROSITE" id="PS00237">
    <property type="entry name" value="G_PROTEIN_RECEP_F1_1"/>
    <property type="match status" value="1"/>
</dbReference>
<dbReference type="RefSeq" id="XP_014382405.1">
    <property type="nucleotide sequence ID" value="XM_014526919.1"/>
</dbReference>
<keyword evidence="13" id="KW-1185">Reference proteome</keyword>
<keyword evidence="4 9" id="KW-0812">Transmembrane</keyword>
<dbReference type="GO" id="GO:0004984">
    <property type="term" value="F:olfactory receptor activity"/>
    <property type="evidence" value="ECO:0007669"/>
    <property type="project" value="InterPro"/>
</dbReference>
<comment type="function">
    <text evidence="1">Odorant receptor.</text>
</comment>
<dbReference type="SUPFAM" id="SSF81321">
    <property type="entry name" value="Family A G protein-coupled receptor-like"/>
    <property type="match status" value="1"/>
</dbReference>
<feature type="compositionally biased region" description="Acidic residues" evidence="11">
    <location>
        <begin position="10"/>
        <end position="20"/>
    </location>
</feature>
<evidence type="ECO:0000256" key="9">
    <source>
        <dbReference type="RuleBase" id="RU000688"/>
    </source>
</evidence>
<comment type="subcellular location">
    <subcellularLocation>
        <location evidence="10">Cell membrane</location>
        <topology evidence="10">Multi-pass membrane protein</topology>
    </subcellularLocation>
    <subcellularLocation>
        <location evidence="2">Membrane</location>
        <topology evidence="2">Multi-pass membrane protein</topology>
    </subcellularLocation>
</comment>
<dbReference type="InterPro" id="IPR000276">
    <property type="entry name" value="GPCR_Rhodpsn"/>
</dbReference>
<dbReference type="AlphaFoldDB" id="A0A1U8DYT2"/>
<evidence type="ECO:0000256" key="7">
    <source>
        <dbReference type="ARBA" id="ARBA00023136"/>
    </source>
</evidence>
<dbReference type="GO" id="GO:0005886">
    <property type="term" value="C:plasma membrane"/>
    <property type="evidence" value="ECO:0007669"/>
    <property type="project" value="UniProtKB-SubCell"/>
</dbReference>
<proteinExistence type="inferred from homology"/>
<dbReference type="InterPro" id="IPR000725">
    <property type="entry name" value="Olfact_rcpt"/>
</dbReference>
<keyword evidence="9" id="KW-0675">Receptor</keyword>
<organism evidence="13 14">
    <name type="scientific">Alligator sinensis</name>
    <name type="common">Chinese alligator</name>
    <dbReference type="NCBI Taxonomy" id="38654"/>
    <lineage>
        <taxon>Eukaryota</taxon>
        <taxon>Metazoa</taxon>
        <taxon>Chordata</taxon>
        <taxon>Craniata</taxon>
        <taxon>Vertebrata</taxon>
        <taxon>Euteleostomi</taxon>
        <taxon>Archelosauria</taxon>
        <taxon>Archosauria</taxon>
        <taxon>Crocodylia</taxon>
        <taxon>Alligatoridae</taxon>
        <taxon>Alligatorinae</taxon>
        <taxon>Alligator</taxon>
    </lineage>
</organism>
<feature type="transmembrane region" description="Helical" evidence="10">
    <location>
        <begin position="132"/>
        <end position="156"/>
    </location>
</feature>
<dbReference type="eggNOG" id="ENOG502SHDP">
    <property type="taxonomic scope" value="Eukaryota"/>
</dbReference>
<feature type="transmembrane region" description="Helical" evidence="10">
    <location>
        <begin position="270"/>
        <end position="295"/>
    </location>
</feature>
<evidence type="ECO:0000256" key="10">
    <source>
        <dbReference type="RuleBase" id="RU363047"/>
    </source>
</evidence>
<dbReference type="PRINTS" id="PR00237">
    <property type="entry name" value="GPCRRHODOPSN"/>
</dbReference>
<keyword evidence="7 10" id="KW-0472">Membrane</keyword>
<feature type="transmembrane region" description="Helical" evidence="10">
    <location>
        <begin position="307"/>
        <end position="330"/>
    </location>
</feature>
<dbReference type="GO" id="GO:0004930">
    <property type="term" value="F:G protein-coupled receptor activity"/>
    <property type="evidence" value="ECO:0007669"/>
    <property type="project" value="UniProtKB-KW"/>
</dbReference>
<evidence type="ECO:0000256" key="8">
    <source>
        <dbReference type="ARBA" id="ARBA00023224"/>
    </source>
</evidence>
<keyword evidence="3 10" id="KW-0716">Sensory transduction</keyword>
<evidence type="ECO:0000256" key="2">
    <source>
        <dbReference type="ARBA" id="ARBA00004141"/>
    </source>
</evidence>
<evidence type="ECO:0000256" key="11">
    <source>
        <dbReference type="SAM" id="MobiDB-lite"/>
    </source>
</evidence>
<keyword evidence="5 10" id="KW-0552">Olfaction</keyword>
<dbReference type="Gene3D" id="1.20.1070.10">
    <property type="entry name" value="Rhodopsin 7-helix transmembrane proteins"/>
    <property type="match status" value="1"/>
</dbReference>
<evidence type="ECO:0000313" key="13">
    <source>
        <dbReference type="Proteomes" id="UP000189705"/>
    </source>
</evidence>
<keyword evidence="8 9" id="KW-0807">Transducer</keyword>
<dbReference type="Pfam" id="PF13853">
    <property type="entry name" value="7tm_4"/>
    <property type="match status" value="1"/>
</dbReference>
<feature type="transmembrane region" description="Helical" evidence="10">
    <location>
        <begin position="202"/>
        <end position="220"/>
    </location>
</feature>
<evidence type="ECO:0000313" key="14">
    <source>
        <dbReference type="RefSeq" id="XP_014382405.1"/>
    </source>
</evidence>
<dbReference type="InParanoid" id="A0A1U8DYT2"/>
<keyword evidence="10" id="KW-1003">Cell membrane</keyword>
<dbReference type="PRINTS" id="PR00245">
    <property type="entry name" value="OLFACTORYR"/>
</dbReference>
<evidence type="ECO:0000259" key="12">
    <source>
        <dbReference type="PROSITE" id="PS50262"/>
    </source>
</evidence>
<evidence type="ECO:0000256" key="6">
    <source>
        <dbReference type="ARBA" id="ARBA00022989"/>
    </source>
</evidence>
<dbReference type="FunFam" id="1.20.1070.10:FF:000006">
    <property type="entry name" value="Olfactory receptor"/>
    <property type="match status" value="1"/>
</dbReference>
<dbReference type="InterPro" id="IPR050402">
    <property type="entry name" value="OR51/52/56-like"/>
</dbReference>
<gene>
    <name evidence="14" type="primary">LOC102375339</name>
</gene>
<feature type="transmembrane region" description="Helical" evidence="10">
    <location>
        <begin position="342"/>
        <end position="364"/>
    </location>
</feature>
<accession>A0A1U8DYT2</accession>
<keyword evidence="9" id="KW-0297">G-protein coupled receptor</keyword>
<dbReference type="PROSITE" id="PS50262">
    <property type="entry name" value="G_PROTEIN_RECEP_F1_2"/>
    <property type="match status" value="1"/>
</dbReference>
<evidence type="ECO:0000256" key="3">
    <source>
        <dbReference type="ARBA" id="ARBA00022606"/>
    </source>
</evidence>
<feature type="transmembrane region" description="Helical" evidence="10">
    <location>
        <begin position="168"/>
        <end position="190"/>
    </location>
</feature>
<dbReference type="PANTHER" id="PTHR26450:SF17">
    <property type="entry name" value="OLFACTORY RECEPTOR"/>
    <property type="match status" value="1"/>
</dbReference>
<dbReference type="GeneID" id="102375339"/>
<feature type="region of interest" description="Disordered" evidence="11">
    <location>
        <begin position="1"/>
        <end position="20"/>
    </location>
</feature>
<dbReference type="OrthoDB" id="5969463at2759"/>
<protein>
    <recommendedName>
        <fullName evidence="10">Olfactory receptor</fullName>
    </recommendedName>
</protein>
<dbReference type="PANTHER" id="PTHR26450">
    <property type="entry name" value="OLFACTORY RECEPTOR 56B1-RELATED"/>
    <property type="match status" value="1"/>
</dbReference>
<feature type="domain" description="G-protein coupled receptors family 1 profile" evidence="12">
    <location>
        <begin position="111"/>
        <end position="362"/>
    </location>
</feature>
<keyword evidence="6 10" id="KW-1133">Transmembrane helix</keyword>
<reference evidence="14" key="1">
    <citation type="submission" date="2025-08" db="UniProtKB">
        <authorList>
            <consortium name="RefSeq"/>
        </authorList>
    </citation>
    <scope>IDENTIFICATION</scope>
</reference>
<evidence type="ECO:0000256" key="4">
    <source>
        <dbReference type="ARBA" id="ARBA00022692"/>
    </source>
</evidence>
<dbReference type="KEGG" id="asn:102375339"/>
<evidence type="ECO:0000256" key="5">
    <source>
        <dbReference type="ARBA" id="ARBA00022725"/>
    </source>
</evidence>
<evidence type="ECO:0000256" key="1">
    <source>
        <dbReference type="ARBA" id="ARBA00002936"/>
    </source>
</evidence>